<protein>
    <submittedName>
        <fullName evidence="5">Hydrogenase maturation protease</fullName>
    </submittedName>
</protein>
<evidence type="ECO:0000256" key="2">
    <source>
        <dbReference type="ARBA" id="ARBA00022670"/>
    </source>
</evidence>
<dbReference type="NCBIfam" id="TIGR00072">
    <property type="entry name" value="hydrog_prot"/>
    <property type="match status" value="1"/>
</dbReference>
<dbReference type="AlphaFoldDB" id="A0A225DVB6"/>
<evidence type="ECO:0000256" key="1">
    <source>
        <dbReference type="ARBA" id="ARBA00006814"/>
    </source>
</evidence>
<proteinExistence type="inferred from homology"/>
<keyword evidence="3" id="KW-0064">Aspartyl protease</keyword>
<dbReference type="PRINTS" id="PR00446">
    <property type="entry name" value="HYDRGNUPTAKE"/>
</dbReference>
<organism evidence="5 6">
    <name type="scientific">Fimbriiglobus ruber</name>
    <dbReference type="NCBI Taxonomy" id="1908690"/>
    <lineage>
        <taxon>Bacteria</taxon>
        <taxon>Pseudomonadati</taxon>
        <taxon>Planctomycetota</taxon>
        <taxon>Planctomycetia</taxon>
        <taxon>Gemmatales</taxon>
        <taxon>Gemmataceae</taxon>
        <taxon>Fimbriiglobus</taxon>
    </lineage>
</organism>
<keyword evidence="2 5" id="KW-0645">Protease</keyword>
<evidence type="ECO:0000256" key="4">
    <source>
        <dbReference type="ARBA" id="ARBA00022801"/>
    </source>
</evidence>
<dbReference type="OrthoDB" id="9794619at2"/>
<comment type="similarity">
    <text evidence="1">Belongs to the peptidase A31 family.</text>
</comment>
<dbReference type="InterPro" id="IPR000671">
    <property type="entry name" value="Peptidase_A31"/>
</dbReference>
<name>A0A225DVB6_9BACT</name>
<reference evidence="6" key="1">
    <citation type="submission" date="2017-06" db="EMBL/GenBank/DDBJ databases">
        <title>Genome analysis of Fimbriiglobus ruber SP5, the first member of the order Planctomycetales with confirmed chitinolytic capability.</title>
        <authorList>
            <person name="Ravin N.V."/>
            <person name="Rakitin A.L."/>
            <person name="Ivanova A.A."/>
            <person name="Beletsky A.V."/>
            <person name="Kulichevskaya I.S."/>
            <person name="Mardanov A.V."/>
            <person name="Dedysh S.N."/>
        </authorList>
    </citation>
    <scope>NUCLEOTIDE SEQUENCE [LARGE SCALE GENOMIC DNA]</scope>
    <source>
        <strain evidence="6">SP5</strain>
    </source>
</reference>
<dbReference type="Proteomes" id="UP000214646">
    <property type="component" value="Unassembled WGS sequence"/>
</dbReference>
<keyword evidence="6" id="KW-1185">Reference proteome</keyword>
<dbReference type="PANTHER" id="PTHR30302">
    <property type="entry name" value="HYDROGENASE 1 MATURATION PROTEASE"/>
    <property type="match status" value="1"/>
</dbReference>
<dbReference type="GO" id="GO:0008047">
    <property type="term" value="F:enzyme activator activity"/>
    <property type="evidence" value="ECO:0007669"/>
    <property type="project" value="InterPro"/>
</dbReference>
<evidence type="ECO:0000313" key="5">
    <source>
        <dbReference type="EMBL" id="OWK45302.1"/>
    </source>
</evidence>
<keyword evidence="4" id="KW-0378">Hydrolase</keyword>
<dbReference type="GO" id="GO:0004190">
    <property type="term" value="F:aspartic-type endopeptidase activity"/>
    <property type="evidence" value="ECO:0007669"/>
    <property type="project" value="UniProtKB-KW"/>
</dbReference>
<gene>
    <name evidence="5" type="ORF">FRUB_01633</name>
</gene>
<dbReference type="PANTHER" id="PTHR30302:SF1">
    <property type="entry name" value="HYDROGENASE 2 MATURATION PROTEASE"/>
    <property type="match status" value="1"/>
</dbReference>
<sequence length="167" mass="17725">MRRLLLAGIGNIFRGDDAFGCEVARVLAGRPQAEGVYVKDFGTRGFDLACALLEGYDGAVLLDATSRGRPPGTLYVIEPGPVEEAVAVDPHALTPDHVLRLVASFGGRPPWLRVIGCEPAWLGDEDEGAMGLSEPVQAAVEEAARMAEELAREFLGPAIDDRPGTVT</sequence>
<evidence type="ECO:0000313" key="6">
    <source>
        <dbReference type="Proteomes" id="UP000214646"/>
    </source>
</evidence>
<dbReference type="Gene3D" id="3.40.50.1450">
    <property type="entry name" value="HybD-like"/>
    <property type="match status" value="1"/>
</dbReference>
<dbReference type="RefSeq" id="WP_088253049.1">
    <property type="nucleotide sequence ID" value="NZ_NIDE01000002.1"/>
</dbReference>
<dbReference type="InterPro" id="IPR023430">
    <property type="entry name" value="Pept_HybD-like_dom_sf"/>
</dbReference>
<dbReference type="GO" id="GO:0016485">
    <property type="term" value="P:protein processing"/>
    <property type="evidence" value="ECO:0007669"/>
    <property type="project" value="TreeGrafter"/>
</dbReference>
<dbReference type="EMBL" id="NIDE01000002">
    <property type="protein sequence ID" value="OWK45302.1"/>
    <property type="molecule type" value="Genomic_DNA"/>
</dbReference>
<evidence type="ECO:0000256" key="3">
    <source>
        <dbReference type="ARBA" id="ARBA00022750"/>
    </source>
</evidence>
<dbReference type="Pfam" id="PF01750">
    <property type="entry name" value="HycI"/>
    <property type="match status" value="1"/>
</dbReference>
<dbReference type="SUPFAM" id="SSF53163">
    <property type="entry name" value="HybD-like"/>
    <property type="match status" value="1"/>
</dbReference>
<accession>A0A225DVB6</accession>
<comment type="caution">
    <text evidence="5">The sequence shown here is derived from an EMBL/GenBank/DDBJ whole genome shotgun (WGS) entry which is preliminary data.</text>
</comment>